<evidence type="ECO:0000256" key="2">
    <source>
        <dbReference type="ARBA" id="ARBA00022475"/>
    </source>
</evidence>
<comment type="function">
    <text evidence="10">Part of the Sec protein translocase complex. Interacts with the SecYEG preprotein conducting channel. Has a central role in coupling the hydrolysis of ATP to the transfer of proteins into and across the cell membrane, serving as an ATP-driven molecular motor driving the stepwise translocation of polypeptide chains across the membrane.</text>
</comment>
<sequence length="646" mass="71261">MFQSRPCIANYRGITGQPKRGVQSVGKSTQDWIQRVRARGRQLESLDDQSFRASAARCRDRIRVRDDAVVLDNTIESFALTGEALRRTTGMSYYDVQLCGGFVLAAGTIAEIQTGEGKTITTALPTVLHAWSGRGVHVATTNDYLSSRDHDELKPVYDMLGFSVGLLQPQGPVEEKIEAYACDITYGPGYEFGFDFLKDQLAIRSRHQTRLGERFLRSLQGIDSHEATPAQRGHAFAIIDEADSVLIDEATTPLILAGGKSSAATSPALYQFARRISLDLSEDDDYIIDPIKRTIRLTPDGWKRIHQRFDSRPPGQLARPWSQLIENALRAERILQCDVDYVVQEGQVMIVDPNTGRIHDERKWSSGLHQAVEAKEQVEMTDENETHARITRQRYIGFYDGVAGLTGTASDSESELREFYRLPVVRIETNKPCVRQHLPLRCFDSCRNKFDAIADDAAGRSRRGQPVLIGTGTIQESKLLSRRLSEQGISHVVLNGLQDDEEASIVRRAGVSGAVTVATNMAGRGTDIKPDAGALAAGGLHVAAASMHACQRVDRQLAGRAARQGDPGSCQFYAAADDELIQSRGPDLAAEMIASAGPTGECRKDFSVALRRIQRQAEADALVQRQRMVAHDDWMESVQSSLARRA</sequence>
<dbReference type="InterPro" id="IPR014018">
    <property type="entry name" value="SecA_motor_DEAD"/>
</dbReference>
<dbReference type="PRINTS" id="PR00906">
    <property type="entry name" value="SECA"/>
</dbReference>
<feature type="binding site" evidence="10">
    <location>
        <begin position="115"/>
        <end position="119"/>
    </location>
    <ligand>
        <name>ATP</name>
        <dbReference type="ChEBI" id="CHEBI:30616"/>
    </ligand>
</feature>
<evidence type="ECO:0000256" key="3">
    <source>
        <dbReference type="ARBA" id="ARBA00022490"/>
    </source>
</evidence>
<dbReference type="GO" id="GO:0005886">
    <property type="term" value="C:plasma membrane"/>
    <property type="evidence" value="ECO:0007669"/>
    <property type="project" value="UniProtKB-SubCell"/>
</dbReference>
<keyword evidence="14" id="KW-1185">Reference proteome</keyword>
<dbReference type="Pfam" id="PF01043">
    <property type="entry name" value="SecA_PP_bind"/>
    <property type="match status" value="1"/>
</dbReference>
<keyword evidence="8 10" id="KW-0811">Translocation</keyword>
<dbReference type="InterPro" id="IPR011115">
    <property type="entry name" value="SecA_DEAD"/>
</dbReference>
<dbReference type="PANTHER" id="PTHR30612:SF0">
    <property type="entry name" value="CHLOROPLAST PROTEIN-TRANSPORTING ATPASE"/>
    <property type="match status" value="1"/>
</dbReference>
<dbReference type="RefSeq" id="WP_145391896.1">
    <property type="nucleotide sequence ID" value="NZ_CP037423.1"/>
</dbReference>
<dbReference type="GO" id="GO:0005524">
    <property type="term" value="F:ATP binding"/>
    <property type="evidence" value="ECO:0007669"/>
    <property type="project" value="UniProtKB-UniRule"/>
</dbReference>
<dbReference type="SMART" id="SM00958">
    <property type="entry name" value="SecA_PP_bind"/>
    <property type="match status" value="1"/>
</dbReference>
<dbReference type="InterPro" id="IPR044722">
    <property type="entry name" value="SecA_SF2_C"/>
</dbReference>
<evidence type="ECO:0000256" key="7">
    <source>
        <dbReference type="ARBA" id="ARBA00022967"/>
    </source>
</evidence>
<feature type="domain" description="SecA family profile" evidence="12">
    <location>
        <begin position="11"/>
        <end position="605"/>
    </location>
</feature>
<dbReference type="InterPro" id="IPR000185">
    <property type="entry name" value="SecA"/>
</dbReference>
<dbReference type="AlphaFoldDB" id="A0A518I404"/>
<dbReference type="SUPFAM" id="SSF52540">
    <property type="entry name" value="P-loop containing nucleoside triphosphate hydrolases"/>
    <property type="match status" value="2"/>
</dbReference>
<dbReference type="PANTHER" id="PTHR30612">
    <property type="entry name" value="SECA INNER MEMBRANE COMPONENT OF SEC PROTEIN SECRETION SYSTEM"/>
    <property type="match status" value="1"/>
</dbReference>
<dbReference type="GO" id="GO:0017038">
    <property type="term" value="P:protein import"/>
    <property type="evidence" value="ECO:0007669"/>
    <property type="project" value="InterPro"/>
</dbReference>
<dbReference type="FunFam" id="3.40.50.300:FF:000429">
    <property type="entry name" value="Preprotein translocase subunit SecA"/>
    <property type="match status" value="1"/>
</dbReference>
<keyword evidence="1 10" id="KW-0813">Transport</keyword>
<dbReference type="Gene3D" id="3.40.50.300">
    <property type="entry name" value="P-loop containing nucleotide triphosphate hydrolases"/>
    <property type="match status" value="2"/>
</dbReference>
<keyword evidence="7 10" id="KW-1278">Translocase</keyword>
<dbReference type="Pfam" id="PF21090">
    <property type="entry name" value="P-loop_SecA"/>
    <property type="match status" value="2"/>
</dbReference>
<organism evidence="13 14">
    <name type="scientific">Stieleria neptunia</name>
    <dbReference type="NCBI Taxonomy" id="2527979"/>
    <lineage>
        <taxon>Bacteria</taxon>
        <taxon>Pseudomonadati</taxon>
        <taxon>Planctomycetota</taxon>
        <taxon>Planctomycetia</taxon>
        <taxon>Pirellulales</taxon>
        <taxon>Pirellulaceae</taxon>
        <taxon>Stieleria</taxon>
    </lineage>
</organism>
<evidence type="ECO:0000256" key="4">
    <source>
        <dbReference type="ARBA" id="ARBA00022741"/>
    </source>
</evidence>
<dbReference type="CDD" id="cd17928">
    <property type="entry name" value="DEXDc_SecA"/>
    <property type="match status" value="1"/>
</dbReference>
<dbReference type="SMART" id="SM00957">
    <property type="entry name" value="SecA_DEAD"/>
    <property type="match status" value="1"/>
</dbReference>
<feature type="binding site" evidence="10">
    <location>
        <position position="527"/>
    </location>
    <ligand>
        <name>ATP</name>
        <dbReference type="ChEBI" id="CHEBI:30616"/>
    </ligand>
</feature>
<comment type="subunit">
    <text evidence="10">Monomer and homodimer. Part of the essential Sec protein translocation apparatus which comprises SecA, SecYEG and auxiliary proteins SecDF. Other proteins may also be involved.</text>
</comment>
<proteinExistence type="inferred from homology"/>
<protein>
    <recommendedName>
        <fullName evidence="10">Protein translocase subunit SecA</fullName>
        <ecNumber evidence="10">7.4.2.8</ecNumber>
    </recommendedName>
</protein>
<evidence type="ECO:0000256" key="1">
    <source>
        <dbReference type="ARBA" id="ARBA00022448"/>
    </source>
</evidence>
<evidence type="ECO:0000256" key="8">
    <source>
        <dbReference type="ARBA" id="ARBA00023010"/>
    </source>
</evidence>
<dbReference type="SUPFAM" id="SSF81767">
    <property type="entry name" value="Pre-protein crosslinking domain of SecA"/>
    <property type="match status" value="1"/>
</dbReference>
<evidence type="ECO:0000259" key="12">
    <source>
        <dbReference type="PROSITE" id="PS51196"/>
    </source>
</evidence>
<dbReference type="GO" id="GO:0065002">
    <property type="term" value="P:intracellular protein transmembrane transport"/>
    <property type="evidence" value="ECO:0007669"/>
    <property type="project" value="UniProtKB-UniRule"/>
</dbReference>
<keyword evidence="9 10" id="KW-0472">Membrane</keyword>
<dbReference type="OrthoDB" id="2486044at2"/>
<keyword evidence="4 10" id="KW-0547">Nucleotide-binding</keyword>
<keyword evidence="3 10" id="KW-0963">Cytoplasm</keyword>
<keyword evidence="2 10" id="KW-1003">Cell membrane</keyword>
<evidence type="ECO:0000313" key="13">
    <source>
        <dbReference type="EMBL" id="QDV47835.1"/>
    </source>
</evidence>
<keyword evidence="5 10" id="KW-0067">ATP-binding</keyword>
<evidence type="ECO:0000259" key="11">
    <source>
        <dbReference type="PROSITE" id="PS51194"/>
    </source>
</evidence>
<dbReference type="GO" id="GO:0006605">
    <property type="term" value="P:protein targeting"/>
    <property type="evidence" value="ECO:0007669"/>
    <property type="project" value="UniProtKB-UniRule"/>
</dbReference>
<dbReference type="InterPro" id="IPR036670">
    <property type="entry name" value="SecA_X-link_sf"/>
</dbReference>
<name>A0A518I404_9BACT</name>
<dbReference type="EC" id="7.4.2.8" evidence="10"/>
<accession>A0A518I404</accession>
<reference evidence="13 14" key="1">
    <citation type="submission" date="2019-03" db="EMBL/GenBank/DDBJ databases">
        <title>Deep-cultivation of Planctomycetes and their phenomic and genomic characterization uncovers novel biology.</title>
        <authorList>
            <person name="Wiegand S."/>
            <person name="Jogler M."/>
            <person name="Boedeker C."/>
            <person name="Pinto D."/>
            <person name="Vollmers J."/>
            <person name="Rivas-Marin E."/>
            <person name="Kohn T."/>
            <person name="Peeters S.H."/>
            <person name="Heuer A."/>
            <person name="Rast P."/>
            <person name="Oberbeckmann S."/>
            <person name="Bunk B."/>
            <person name="Jeske O."/>
            <person name="Meyerdierks A."/>
            <person name="Storesund J.E."/>
            <person name="Kallscheuer N."/>
            <person name="Luecker S."/>
            <person name="Lage O.M."/>
            <person name="Pohl T."/>
            <person name="Merkel B.J."/>
            <person name="Hornburger P."/>
            <person name="Mueller R.-W."/>
            <person name="Bruemmer F."/>
            <person name="Labrenz M."/>
            <person name="Spormann A.M."/>
            <person name="Op den Camp H."/>
            <person name="Overmann J."/>
            <person name="Amann R."/>
            <person name="Jetten M.S.M."/>
            <person name="Mascher T."/>
            <person name="Medema M.H."/>
            <person name="Devos D.P."/>
            <person name="Kaster A.-K."/>
            <person name="Ovreas L."/>
            <person name="Rohde M."/>
            <person name="Galperin M.Y."/>
            <person name="Jogler C."/>
        </authorList>
    </citation>
    <scope>NUCLEOTIDE SEQUENCE [LARGE SCALE GENOMIC DNA]</scope>
    <source>
        <strain evidence="13 14">Enr13</strain>
    </source>
</reference>
<dbReference type="HAMAP" id="MF_01382">
    <property type="entry name" value="SecA"/>
    <property type="match status" value="1"/>
</dbReference>
<comment type="subcellular location">
    <subcellularLocation>
        <location evidence="10">Cell membrane</location>
        <topology evidence="10">Peripheral membrane protein</topology>
        <orientation evidence="10">Cytoplasmic side</orientation>
    </subcellularLocation>
    <subcellularLocation>
        <location evidence="10">Cytoplasm</location>
    </subcellularLocation>
    <text evidence="10">Distribution is 50-50.</text>
</comment>
<dbReference type="CDD" id="cd18803">
    <property type="entry name" value="SF2_C_secA"/>
    <property type="match status" value="1"/>
</dbReference>
<dbReference type="InterPro" id="IPR001650">
    <property type="entry name" value="Helicase_C-like"/>
</dbReference>
<dbReference type="GO" id="GO:0005829">
    <property type="term" value="C:cytosol"/>
    <property type="evidence" value="ECO:0007669"/>
    <property type="project" value="TreeGrafter"/>
</dbReference>
<gene>
    <name evidence="10" type="primary">secA</name>
    <name evidence="13" type="ORF">Enr13x_77470</name>
</gene>
<evidence type="ECO:0000313" key="14">
    <source>
        <dbReference type="Proteomes" id="UP000319004"/>
    </source>
</evidence>
<feature type="binding site" evidence="10">
    <location>
        <position position="97"/>
    </location>
    <ligand>
        <name>ATP</name>
        <dbReference type="ChEBI" id="CHEBI:30616"/>
    </ligand>
</feature>
<dbReference type="InterPro" id="IPR011130">
    <property type="entry name" value="SecA_preprotein_X-link_dom"/>
</dbReference>
<dbReference type="InterPro" id="IPR027417">
    <property type="entry name" value="P-loop_NTPase"/>
</dbReference>
<dbReference type="EMBL" id="CP037423">
    <property type="protein sequence ID" value="QDV47835.1"/>
    <property type="molecule type" value="Genomic_DNA"/>
</dbReference>
<dbReference type="GO" id="GO:0031522">
    <property type="term" value="C:cell envelope Sec protein transport complex"/>
    <property type="evidence" value="ECO:0007669"/>
    <property type="project" value="TreeGrafter"/>
</dbReference>
<dbReference type="Proteomes" id="UP000319004">
    <property type="component" value="Chromosome"/>
</dbReference>
<comment type="catalytic activity">
    <reaction evidence="10">
        <text>ATP + H2O + cellular proteinSide 1 = ADP + phosphate + cellular proteinSide 2.</text>
        <dbReference type="EC" id="7.4.2.8"/>
    </reaction>
</comment>
<keyword evidence="6 10" id="KW-0653">Protein transport</keyword>
<evidence type="ECO:0000256" key="10">
    <source>
        <dbReference type="HAMAP-Rule" id="MF_01382"/>
    </source>
</evidence>
<evidence type="ECO:0000256" key="6">
    <source>
        <dbReference type="ARBA" id="ARBA00022927"/>
    </source>
</evidence>
<dbReference type="PROSITE" id="PS51194">
    <property type="entry name" value="HELICASE_CTER"/>
    <property type="match status" value="1"/>
</dbReference>
<dbReference type="Gene3D" id="3.90.1440.10">
    <property type="entry name" value="SecA, preprotein cross-linking domain"/>
    <property type="match status" value="1"/>
</dbReference>
<dbReference type="PROSITE" id="PS51196">
    <property type="entry name" value="SECA_MOTOR_DEAD"/>
    <property type="match status" value="1"/>
</dbReference>
<dbReference type="Pfam" id="PF07517">
    <property type="entry name" value="SecA_DEAD"/>
    <property type="match status" value="1"/>
</dbReference>
<evidence type="ECO:0000256" key="5">
    <source>
        <dbReference type="ARBA" id="ARBA00022840"/>
    </source>
</evidence>
<comment type="similarity">
    <text evidence="10">Belongs to the SecA family.</text>
</comment>
<feature type="domain" description="Helicase C-terminal" evidence="11">
    <location>
        <begin position="445"/>
        <end position="614"/>
    </location>
</feature>
<evidence type="ECO:0000256" key="9">
    <source>
        <dbReference type="ARBA" id="ARBA00023136"/>
    </source>
</evidence>
<dbReference type="GO" id="GO:0008564">
    <property type="term" value="F:protein-exporting ATPase activity"/>
    <property type="evidence" value="ECO:0007669"/>
    <property type="project" value="UniProtKB-EC"/>
</dbReference>
<dbReference type="GO" id="GO:0043952">
    <property type="term" value="P:protein transport by the Sec complex"/>
    <property type="evidence" value="ECO:0007669"/>
    <property type="project" value="TreeGrafter"/>
</dbReference>
<dbReference type="KEGG" id="snep:Enr13x_77470"/>